<evidence type="ECO:0000256" key="3">
    <source>
        <dbReference type="ARBA" id="ARBA00023002"/>
    </source>
</evidence>
<dbReference type="Proteomes" id="UP000002668">
    <property type="component" value="Genome"/>
</dbReference>
<keyword evidence="3" id="KW-0560">Oxidoreductase</keyword>
<evidence type="ECO:0000256" key="4">
    <source>
        <dbReference type="SAM" id="MobiDB-lite"/>
    </source>
</evidence>
<proteinExistence type="inferred from homology"/>
<dbReference type="GO" id="GO:0016491">
    <property type="term" value="F:oxidoreductase activity"/>
    <property type="evidence" value="ECO:0007669"/>
    <property type="project" value="UniProtKB-KW"/>
</dbReference>
<keyword evidence="2" id="KW-0521">NADP</keyword>
<dbReference type="HOGENOM" id="CLU_1750008_0_0_1"/>
<accession>E5A2X5</accession>
<keyword evidence="6" id="KW-1185">Reference proteome</keyword>
<evidence type="ECO:0000256" key="1">
    <source>
        <dbReference type="ARBA" id="ARBA00006484"/>
    </source>
</evidence>
<protein>
    <submittedName>
        <fullName evidence="5">Uncharacterized protein</fullName>
    </submittedName>
</protein>
<dbReference type="PRINTS" id="PR00081">
    <property type="entry name" value="GDHRDH"/>
</dbReference>
<dbReference type="RefSeq" id="XP_003841400.1">
    <property type="nucleotide sequence ID" value="XM_003841352.1"/>
</dbReference>
<dbReference type="eggNOG" id="KOG1208">
    <property type="taxonomic scope" value="Eukaryota"/>
</dbReference>
<dbReference type="InParanoid" id="E5A2X5"/>
<dbReference type="InterPro" id="IPR036291">
    <property type="entry name" value="NAD(P)-bd_dom_sf"/>
</dbReference>
<dbReference type="AlphaFoldDB" id="E5A2X5"/>
<organism evidence="6">
    <name type="scientific">Leptosphaeria maculans (strain JN3 / isolate v23.1.3 / race Av1-4-5-6-7-8)</name>
    <name type="common">Blackleg fungus</name>
    <name type="synonym">Phoma lingam</name>
    <dbReference type="NCBI Taxonomy" id="985895"/>
    <lineage>
        <taxon>Eukaryota</taxon>
        <taxon>Fungi</taxon>
        <taxon>Dikarya</taxon>
        <taxon>Ascomycota</taxon>
        <taxon>Pezizomycotina</taxon>
        <taxon>Dothideomycetes</taxon>
        <taxon>Pleosporomycetidae</taxon>
        <taxon>Pleosporales</taxon>
        <taxon>Pleosporineae</taxon>
        <taxon>Leptosphaeriaceae</taxon>
        <taxon>Plenodomus</taxon>
        <taxon>Plenodomus lingam/Leptosphaeria maculans species complex</taxon>
    </lineage>
</organism>
<evidence type="ECO:0000313" key="5">
    <source>
        <dbReference type="EMBL" id="CBX97921.1"/>
    </source>
</evidence>
<sequence length="149" mass="15505">MSRNPNAQIVNLSSAASALAFYSTALQAQFRAVETVSDIDTLASSYLEAVRGGDKSQEESGWGTGPRSYSVSKACVNALTVVLARLYPGVCVNCCCPGWMDTDMGRQGPLPGDPAKTVEEGARIPVRFAVGDLSAGNDEDGGVGREGEG</sequence>
<dbReference type="OrthoDB" id="191139at2759"/>
<dbReference type="GeneID" id="13281663"/>
<dbReference type="SUPFAM" id="SSF51735">
    <property type="entry name" value="NAD(P)-binding Rossmann-fold domains"/>
    <property type="match status" value="1"/>
</dbReference>
<gene>
    <name evidence="5" type="ORF">LEMA_P093300.1</name>
</gene>
<dbReference type="VEuPathDB" id="FungiDB:LEMA_P093300.1"/>
<dbReference type="PANTHER" id="PTHR43490:SF99">
    <property type="entry name" value="SHORT-CHAIN DEHYDROGENASE_REDUCTASE"/>
    <property type="match status" value="1"/>
</dbReference>
<dbReference type="Gene3D" id="3.40.50.720">
    <property type="entry name" value="NAD(P)-binding Rossmann-like Domain"/>
    <property type="match status" value="1"/>
</dbReference>
<dbReference type="InterPro" id="IPR002347">
    <property type="entry name" value="SDR_fam"/>
</dbReference>
<feature type="region of interest" description="Disordered" evidence="4">
    <location>
        <begin position="129"/>
        <end position="149"/>
    </location>
</feature>
<dbReference type="EMBL" id="FP929132">
    <property type="protein sequence ID" value="CBX97921.1"/>
    <property type="molecule type" value="Genomic_DNA"/>
</dbReference>
<evidence type="ECO:0000256" key="2">
    <source>
        <dbReference type="ARBA" id="ARBA00022857"/>
    </source>
</evidence>
<dbReference type="GO" id="GO:0016020">
    <property type="term" value="C:membrane"/>
    <property type="evidence" value="ECO:0007669"/>
    <property type="project" value="TreeGrafter"/>
</dbReference>
<reference evidence="6" key="1">
    <citation type="journal article" date="2011" name="Nat. Commun.">
        <title>Effector diversification within compartments of the Leptosphaeria maculans genome affected by Repeat-Induced Point mutations.</title>
        <authorList>
            <person name="Rouxel T."/>
            <person name="Grandaubert J."/>
            <person name="Hane J.K."/>
            <person name="Hoede C."/>
            <person name="van de Wouw A.P."/>
            <person name="Couloux A."/>
            <person name="Dominguez V."/>
            <person name="Anthouard V."/>
            <person name="Bally P."/>
            <person name="Bourras S."/>
            <person name="Cozijnsen A.J."/>
            <person name="Ciuffetti L.M."/>
            <person name="Degrave A."/>
            <person name="Dilmaghani A."/>
            <person name="Duret L."/>
            <person name="Fudal I."/>
            <person name="Goodwin S.B."/>
            <person name="Gout L."/>
            <person name="Glaser N."/>
            <person name="Linglin J."/>
            <person name="Kema G.H.J."/>
            <person name="Lapalu N."/>
            <person name="Lawrence C.B."/>
            <person name="May K."/>
            <person name="Meyer M."/>
            <person name="Ollivier B."/>
            <person name="Poulain J."/>
            <person name="Schoch C.L."/>
            <person name="Simon A."/>
            <person name="Spatafora J.W."/>
            <person name="Stachowiak A."/>
            <person name="Turgeon B.G."/>
            <person name="Tyler B.M."/>
            <person name="Vincent D."/>
            <person name="Weissenbach J."/>
            <person name="Amselem J."/>
            <person name="Quesneville H."/>
            <person name="Oliver R.P."/>
            <person name="Wincker P."/>
            <person name="Balesdent M.-H."/>
            <person name="Howlett B.J."/>
        </authorList>
    </citation>
    <scope>NUCLEOTIDE SEQUENCE [LARGE SCALE GENOMIC DNA]</scope>
    <source>
        <strain evidence="6">JN3 / isolate v23.1.3 / race Av1-4-5-6-7-8</strain>
    </source>
</reference>
<comment type="similarity">
    <text evidence="1">Belongs to the short-chain dehydrogenases/reductases (SDR) family.</text>
</comment>
<dbReference type="STRING" id="985895.E5A2X5"/>
<dbReference type="PANTHER" id="PTHR43490">
    <property type="entry name" value="(+)-NEOMENTHOL DEHYDROGENASE"/>
    <property type="match status" value="1"/>
</dbReference>
<name>E5A2X5_LEPMJ</name>
<evidence type="ECO:0000313" key="6">
    <source>
        <dbReference type="Proteomes" id="UP000002668"/>
    </source>
</evidence>